<keyword evidence="3" id="KW-1185">Reference proteome</keyword>
<evidence type="ECO:0000313" key="3">
    <source>
        <dbReference type="Proteomes" id="UP001198151"/>
    </source>
</evidence>
<name>A0ABS8FX88_9FIRM</name>
<evidence type="ECO:0000313" key="2">
    <source>
        <dbReference type="EMBL" id="MCC2254567.1"/>
    </source>
</evidence>
<dbReference type="Proteomes" id="UP001198151">
    <property type="component" value="Unassembled WGS sequence"/>
</dbReference>
<dbReference type="RefSeq" id="WP_227707708.1">
    <property type="nucleotide sequence ID" value="NZ_JAJEQX010000014.1"/>
</dbReference>
<sequence>MGKDWEEDSILDDNYYDRDEDMEDLEYDFDGTDDVRPTSKKDAIQEKDGTASGKEIIYESERDYQEDGFNHGIRGEILGFFAGILASAAYLMHTVASNLLFGANSRIAIGETFRRAYGEKAGGRAEPNPDKSGDNGKKEGPDKDKKDKPDPQKDTEKRKFPDKERDQAVKVLLQDKEVKNVLKNMHLKAIPEKGSDDIYLYYKKSEGLPKTVYGMSKQDLLNGDGRTLASALYAYKDGDKIDCAMKAALAIANIQYIGNMEKFNLGQLNGTPMRLAYVDVETVHGSDRIVIDGSYRGNHAVDVFLNGKAIATITTDKLPDYDTYTKELFAVLHKEYDAPNQVRIGEKDTITFERTKEGISVRCDRGNKIIDLGNYRFETERDVRTLAAKMRDEGIVPQKGEIVYHPKDIAFVVGMIANPDMKPTRNLEGQVLNTFSGEPEPDGSAHLFLRHNERGVTLNLFSPTPDLQGQTISGPGYRSEGSITEQELDEILASVKSCRELIEDGNNIYVAENYTRENQSIETEIDYFDVPVIGDPDTAKELHSEMERSEALDGETEVISAAEKEYESIAEEENAHPIRPEELGDDIMERIGTYGYPDLDMPQEIQDQLR</sequence>
<gene>
    <name evidence="2" type="ORF">LKD70_09080</name>
</gene>
<feature type="region of interest" description="Disordered" evidence="1">
    <location>
        <begin position="27"/>
        <end position="52"/>
    </location>
</feature>
<organism evidence="2 3">
    <name type="scientific">Ruminococcus turbiniformis</name>
    <dbReference type="NCBI Taxonomy" id="2881258"/>
    <lineage>
        <taxon>Bacteria</taxon>
        <taxon>Bacillati</taxon>
        <taxon>Bacillota</taxon>
        <taxon>Clostridia</taxon>
        <taxon>Eubacteriales</taxon>
        <taxon>Oscillospiraceae</taxon>
        <taxon>Ruminococcus</taxon>
    </lineage>
</organism>
<feature type="region of interest" description="Disordered" evidence="1">
    <location>
        <begin position="119"/>
        <end position="166"/>
    </location>
</feature>
<protein>
    <recommendedName>
        <fullName evidence="4">DUF4316 domain-containing protein</fullName>
    </recommendedName>
</protein>
<evidence type="ECO:0008006" key="4">
    <source>
        <dbReference type="Google" id="ProtNLM"/>
    </source>
</evidence>
<dbReference type="EMBL" id="JAJEQX010000014">
    <property type="protein sequence ID" value="MCC2254567.1"/>
    <property type="molecule type" value="Genomic_DNA"/>
</dbReference>
<proteinExistence type="predicted"/>
<feature type="compositionally biased region" description="Basic and acidic residues" evidence="1">
    <location>
        <begin position="33"/>
        <end position="49"/>
    </location>
</feature>
<comment type="caution">
    <text evidence="2">The sequence shown here is derived from an EMBL/GenBank/DDBJ whole genome shotgun (WGS) entry which is preliminary data.</text>
</comment>
<reference evidence="2 3" key="1">
    <citation type="submission" date="2021-10" db="EMBL/GenBank/DDBJ databases">
        <title>Anaerobic single-cell dispensing facilitates the cultivation of human gut bacteria.</title>
        <authorList>
            <person name="Afrizal A."/>
        </authorList>
    </citation>
    <scope>NUCLEOTIDE SEQUENCE [LARGE SCALE GENOMIC DNA]</scope>
    <source>
        <strain evidence="2 3">CLA-AA-H200</strain>
    </source>
</reference>
<evidence type="ECO:0000256" key="1">
    <source>
        <dbReference type="SAM" id="MobiDB-lite"/>
    </source>
</evidence>
<accession>A0ABS8FX88</accession>